<sequence>MRVPRATYRLQFREGMNFERAAQIVPYLADLGISHLYASPIFTAAPGSTHGYDVANHQQLDPALGGVEGFARLAGALREHGLGLLLDIVPNHMAVSTTNPWWRDVLKYGRESRYAHHFDINWEAPRLLLPVLGEPYGEALAGGRLELRLDEGTGEPVFCYYDLSLPLAPYSVSLIPGKEGLSPQTLARVNADKELLHRIHEAQVWRLAYWRLAREALTYRRFFEISDLVGVRVEDAEVFADVHKLPLRLVRDGVVDGLRIDHIDGLADPKGYLAQLREASGIDHVWVEKILGPDEALRPDWPCAGTTGYEIASLITGLQVDRRHRAAMTDAWTRFTGDDPDFARQVLETKRRILTVNLAGELDALVRLAHEIAMEDIATRDFGCDALHRAIVELAGALPVYRTYIDAAGAAAEDRALLAEAASRVQQGREVEDDRVTAFILSLLLEPQTGSASRAAFVFRFQQTTGPLMAKAVEDTVFYRYNRLIALNEVGAEPDAFGLEPEAFHAAMERRAERWPRALSATATHDTKRGEDARARLAVLSEMPREWAAAVARWHDAAEALHHDLPDADAEWLFYQALAGAWPADLQIEDENDLQGLCERLVAFMIKALREAKRRTSWTDPDEPYEAAVEAYVRAVFTPRHRELLRDIRSTIAAIEPAGIVNSLAQLALKLTLPGIPDIYQGCELLDFSMVDPDNRRPVDFGLRRQLLAEARHATAAEALQRWREGLPKMWLLERLLSLRRNHPDLFDRGTYVPLEIVGDRAAHVLAYSCVLGSQGIAVIVPRLVLRHCGPENPSLIATAFTRTTLHLPTGRFRSLTGEIVGGGEVALADLWRDLPVAVLETE</sequence>
<dbReference type="CDD" id="cd11336">
    <property type="entry name" value="AmyAc_MTSase"/>
    <property type="match status" value="1"/>
</dbReference>
<dbReference type="InterPro" id="IPR017853">
    <property type="entry name" value="GH"/>
</dbReference>
<keyword evidence="3" id="KW-1185">Reference proteome</keyword>
<dbReference type="SMART" id="SM00642">
    <property type="entry name" value="Aamy"/>
    <property type="match status" value="1"/>
</dbReference>
<dbReference type="PANTHER" id="PTHR10357">
    <property type="entry name" value="ALPHA-AMYLASE FAMILY MEMBER"/>
    <property type="match status" value="1"/>
</dbReference>
<dbReference type="SUPFAM" id="SSF51445">
    <property type="entry name" value="(Trans)glycosidases"/>
    <property type="match status" value="1"/>
</dbReference>
<dbReference type="InterPro" id="IPR012767">
    <property type="entry name" value="Trehalose_TreY"/>
</dbReference>
<reference evidence="2 3" key="1">
    <citation type="submission" date="2024-10" db="EMBL/GenBank/DDBJ databases">
        <title>Isolation, draft genome sequencing and identification of Phyllobacterium sp. NSA23, isolated from leaf soil.</title>
        <authorList>
            <person name="Akita H."/>
        </authorList>
    </citation>
    <scope>NUCLEOTIDE SEQUENCE [LARGE SCALE GENOMIC DNA]</scope>
    <source>
        <strain evidence="2 3">NSA23</strain>
    </source>
</reference>
<gene>
    <name evidence="2" type="primary">treY</name>
    <name evidence="2" type="ORF">PPNSA23_10970</name>
</gene>
<dbReference type="Gene3D" id="1.10.10.470">
    <property type="entry name" value="Maltooligosyl trehalose synthase, domain 4"/>
    <property type="match status" value="1"/>
</dbReference>
<name>A0ABQ0GWV4_9HYPH</name>
<dbReference type="Gene3D" id="3.20.20.80">
    <property type="entry name" value="Glycosidases"/>
    <property type="match status" value="1"/>
</dbReference>
<dbReference type="RefSeq" id="WP_407864040.1">
    <property type="nucleotide sequence ID" value="NZ_BAAFZP010000001.1"/>
</dbReference>
<comment type="caution">
    <text evidence="2">The sequence shown here is derived from an EMBL/GenBank/DDBJ whole genome shotgun (WGS) entry which is preliminary data.</text>
</comment>
<dbReference type="PANTHER" id="PTHR10357:SF216">
    <property type="entry name" value="MALTOOLIGOSYL TREHALOSE SYNTHASE-RELATED"/>
    <property type="match status" value="1"/>
</dbReference>
<dbReference type="Gene3D" id="1.10.150.200">
    <property type="entry name" value="Maltooligosyl trehalose synthase, domain 3"/>
    <property type="match status" value="1"/>
</dbReference>
<dbReference type="InterPro" id="IPR006047">
    <property type="entry name" value="GH13_cat_dom"/>
</dbReference>
<dbReference type="Pfam" id="PF00128">
    <property type="entry name" value="Alpha-amylase"/>
    <property type="match status" value="1"/>
</dbReference>
<feature type="domain" description="Glycosyl hydrolase family 13 catalytic" evidence="1">
    <location>
        <begin position="12"/>
        <end position="712"/>
    </location>
</feature>
<evidence type="ECO:0000259" key="1">
    <source>
        <dbReference type="SMART" id="SM00642"/>
    </source>
</evidence>
<accession>A0ABQ0GWV4</accession>
<dbReference type="NCBIfam" id="TIGR02401">
    <property type="entry name" value="trehalose_TreY"/>
    <property type="match status" value="1"/>
</dbReference>
<dbReference type="Gene3D" id="3.30.1590.10">
    <property type="entry name" value="Maltooligosyl trehalose synthase, domain 2"/>
    <property type="match status" value="1"/>
</dbReference>
<dbReference type="EMBL" id="BAAFZP010000001">
    <property type="protein sequence ID" value="GAB1581154.1"/>
    <property type="molecule type" value="Genomic_DNA"/>
</dbReference>
<dbReference type="Proteomes" id="UP001628091">
    <property type="component" value="Unassembled WGS sequence"/>
</dbReference>
<organism evidence="2 3">
    <name type="scientific">Phyllobacterium phragmitis</name>
    <dbReference type="NCBI Taxonomy" id="2670329"/>
    <lineage>
        <taxon>Bacteria</taxon>
        <taxon>Pseudomonadati</taxon>
        <taxon>Pseudomonadota</taxon>
        <taxon>Alphaproteobacteria</taxon>
        <taxon>Hyphomicrobiales</taxon>
        <taxon>Phyllobacteriaceae</taxon>
        <taxon>Phyllobacterium</taxon>
    </lineage>
</organism>
<protein>
    <submittedName>
        <fullName evidence="2">Malto-oligosyltrehalose synthase</fullName>
    </submittedName>
</protein>
<evidence type="ECO:0000313" key="2">
    <source>
        <dbReference type="EMBL" id="GAB1581154.1"/>
    </source>
</evidence>
<proteinExistence type="predicted"/>
<dbReference type="InterPro" id="IPR013797">
    <property type="entry name" value="Maltooligo_trehalose_synth_4"/>
</dbReference>
<evidence type="ECO:0000313" key="3">
    <source>
        <dbReference type="Proteomes" id="UP001628091"/>
    </source>
</evidence>